<reference evidence="3" key="1">
    <citation type="submission" date="2014-09" db="EMBL/GenBank/DDBJ databases">
        <authorList>
            <person name="Sharma Rahul"/>
            <person name="Thines Marco"/>
        </authorList>
    </citation>
    <scope>NUCLEOTIDE SEQUENCE [LARGE SCALE GENOMIC DNA]</scope>
</reference>
<dbReference type="EMBL" id="CCYD01001538">
    <property type="protein sequence ID" value="CEG45063.1"/>
    <property type="molecule type" value="Genomic_DNA"/>
</dbReference>
<dbReference type="Proteomes" id="UP000054928">
    <property type="component" value="Unassembled WGS sequence"/>
</dbReference>
<feature type="region of interest" description="Disordered" evidence="1">
    <location>
        <begin position="1"/>
        <end position="24"/>
    </location>
</feature>
<evidence type="ECO:0000256" key="1">
    <source>
        <dbReference type="SAM" id="MobiDB-lite"/>
    </source>
</evidence>
<keyword evidence="3" id="KW-1185">Reference proteome</keyword>
<sequence>MEDITGDDRTEDMEVDPPRPESTIIPTRTAISVPERGGQETTNRLQSVLLPRDAISDAERQRAHPSIPTTTPPQFIVQLWQRSNCVMIIISCLVMVISV</sequence>
<name>A0A0P1ASK2_PLAHL</name>
<evidence type="ECO:0000313" key="2">
    <source>
        <dbReference type="EMBL" id="CEG45063.1"/>
    </source>
</evidence>
<proteinExistence type="predicted"/>
<dbReference type="RefSeq" id="XP_024581432.1">
    <property type="nucleotide sequence ID" value="XM_024715766.1"/>
</dbReference>
<evidence type="ECO:0000313" key="3">
    <source>
        <dbReference type="Proteomes" id="UP000054928"/>
    </source>
</evidence>
<organism evidence="2 3">
    <name type="scientific">Plasmopara halstedii</name>
    <name type="common">Downy mildew of sunflower</name>
    <dbReference type="NCBI Taxonomy" id="4781"/>
    <lineage>
        <taxon>Eukaryota</taxon>
        <taxon>Sar</taxon>
        <taxon>Stramenopiles</taxon>
        <taxon>Oomycota</taxon>
        <taxon>Peronosporomycetes</taxon>
        <taxon>Peronosporales</taxon>
        <taxon>Peronosporaceae</taxon>
        <taxon>Plasmopara</taxon>
    </lineage>
</organism>
<protein>
    <submittedName>
        <fullName evidence="2">Uncharacterized protein</fullName>
    </submittedName>
</protein>
<accession>A0A0P1ASK2</accession>
<dbReference type="GeneID" id="36396445"/>
<dbReference type="AlphaFoldDB" id="A0A0P1ASK2"/>
<feature type="compositionally biased region" description="Acidic residues" evidence="1">
    <location>
        <begin position="1"/>
        <end position="15"/>
    </location>
</feature>